<protein>
    <recommendedName>
        <fullName evidence="4">Glycosyltransferase RgtA/B/C/D-like domain-containing protein</fullName>
    </recommendedName>
</protein>
<dbReference type="RefSeq" id="WP_208176118.1">
    <property type="nucleotide sequence ID" value="NZ_JAGETZ010000007.1"/>
</dbReference>
<keyword evidence="1" id="KW-1133">Transmembrane helix</keyword>
<evidence type="ECO:0000256" key="1">
    <source>
        <dbReference type="SAM" id="Phobius"/>
    </source>
</evidence>
<evidence type="ECO:0008006" key="4">
    <source>
        <dbReference type="Google" id="ProtNLM"/>
    </source>
</evidence>
<feature type="transmembrane region" description="Helical" evidence="1">
    <location>
        <begin position="252"/>
        <end position="271"/>
    </location>
</feature>
<feature type="transmembrane region" description="Helical" evidence="1">
    <location>
        <begin position="162"/>
        <end position="181"/>
    </location>
</feature>
<gene>
    <name evidence="2" type="ORF">J4E00_15590</name>
</gene>
<proteinExistence type="predicted"/>
<feature type="transmembrane region" description="Helical" evidence="1">
    <location>
        <begin position="283"/>
        <end position="304"/>
    </location>
</feature>
<evidence type="ECO:0000313" key="3">
    <source>
        <dbReference type="Proteomes" id="UP000664369"/>
    </source>
</evidence>
<dbReference type="Proteomes" id="UP000664369">
    <property type="component" value="Unassembled WGS sequence"/>
</dbReference>
<reference evidence="2 3" key="1">
    <citation type="submission" date="2021-03" db="EMBL/GenBank/DDBJ databases">
        <authorList>
            <person name="Kim M.K."/>
        </authorList>
    </citation>
    <scope>NUCLEOTIDE SEQUENCE [LARGE SCALE GENOMIC DNA]</scope>
    <source>
        <strain evidence="2 3">BT442</strain>
    </source>
</reference>
<name>A0ABS3QGV6_9BACT</name>
<feature type="transmembrane region" description="Helical" evidence="1">
    <location>
        <begin position="316"/>
        <end position="336"/>
    </location>
</feature>
<feature type="transmembrane region" description="Helical" evidence="1">
    <location>
        <begin position="128"/>
        <end position="155"/>
    </location>
</feature>
<feature type="transmembrane region" description="Helical" evidence="1">
    <location>
        <begin position="98"/>
        <end position="122"/>
    </location>
</feature>
<keyword evidence="3" id="KW-1185">Reference proteome</keyword>
<comment type="caution">
    <text evidence="2">The sequence shown here is derived from an EMBL/GenBank/DDBJ whole genome shotgun (WGS) entry which is preliminary data.</text>
</comment>
<organism evidence="2 3">
    <name type="scientific">Hymenobacter negativus</name>
    <dbReference type="NCBI Taxonomy" id="2795026"/>
    <lineage>
        <taxon>Bacteria</taxon>
        <taxon>Pseudomonadati</taxon>
        <taxon>Bacteroidota</taxon>
        <taxon>Cytophagia</taxon>
        <taxon>Cytophagales</taxon>
        <taxon>Hymenobacteraceae</taxon>
        <taxon>Hymenobacter</taxon>
    </lineage>
</organism>
<sequence length="459" mass="51244">MILAFKTQNTYDTGDSIQHYLCSRYALAHPELFLDSWAKPLFVLLTVLPSQAGFVGIMLFQCLVAALSAHLAFRVAVQLRMPAPWLAVPFTYAAPDYFLMQFSGLTEPLFGLVLILGVALAAHNRVGWSALVLSWLPFVRAEGFVLLIVWVVYLLVSRNMRWLAMLAIGFSVYSVAGWLAFDELGWVFGRNAYRGGQSSYGHGNWFDYIVHLQGWLGWALLPLFVAGMVWGAVAWLRPAWRHRPAQWTTELLLVYGSIVAYITAHSTFWALGIFKSYGMTRVLAALTPLAAIVAISGLAVLTGWLKRPEVRQRVQIALVAVVLIYPLTGLNLALRWRRDFGPQGELVLNHQVADWIHHNYPAGPPALVTTMPALHFVLGTDPFANYIHRFDVVAAQQPLPAGTVLVWDSRIAVVDDGVTLTQLRSNPQYALKWQRGIPRNLTKPHANDSTHVAVFVQRP</sequence>
<keyword evidence="1" id="KW-0472">Membrane</keyword>
<feature type="transmembrane region" description="Helical" evidence="1">
    <location>
        <begin position="52"/>
        <end position="77"/>
    </location>
</feature>
<feature type="transmembrane region" description="Helical" evidence="1">
    <location>
        <begin position="215"/>
        <end position="240"/>
    </location>
</feature>
<dbReference type="EMBL" id="JAGETZ010000007">
    <property type="protein sequence ID" value="MBO2010483.1"/>
    <property type="molecule type" value="Genomic_DNA"/>
</dbReference>
<evidence type="ECO:0000313" key="2">
    <source>
        <dbReference type="EMBL" id="MBO2010483.1"/>
    </source>
</evidence>
<accession>A0ABS3QGV6</accession>
<keyword evidence="1" id="KW-0812">Transmembrane</keyword>